<dbReference type="GO" id="GO:0004860">
    <property type="term" value="F:protein kinase inhibitor activity"/>
    <property type="evidence" value="ECO:0007669"/>
    <property type="project" value="TreeGrafter"/>
</dbReference>
<feature type="compositionally biased region" description="Polar residues" evidence="1">
    <location>
        <begin position="178"/>
        <end position="193"/>
    </location>
</feature>
<keyword evidence="3" id="KW-1185">Reference proteome</keyword>
<dbReference type="GO" id="GO:0019901">
    <property type="term" value="F:protein kinase binding"/>
    <property type="evidence" value="ECO:0007669"/>
    <property type="project" value="TreeGrafter"/>
</dbReference>
<reference evidence="2" key="1">
    <citation type="submission" date="2022-08" db="EMBL/GenBank/DDBJ databases">
        <authorList>
            <person name="Kallberg Y."/>
            <person name="Tangrot J."/>
            <person name="Rosling A."/>
        </authorList>
    </citation>
    <scope>NUCLEOTIDE SEQUENCE</scope>
    <source>
        <strain evidence="2">Wild A</strain>
    </source>
</reference>
<comment type="caution">
    <text evidence="2">The sequence shown here is derived from an EMBL/GenBank/DDBJ whole genome shotgun (WGS) entry which is preliminary data.</text>
</comment>
<evidence type="ECO:0000313" key="2">
    <source>
        <dbReference type="EMBL" id="CAI2188716.1"/>
    </source>
</evidence>
<dbReference type="Pfam" id="PF06658">
    <property type="entry name" value="DUF1168"/>
    <property type="match status" value="1"/>
</dbReference>
<accession>A0A9W4T0X1</accession>
<name>A0A9W4T0X1_9GLOM</name>
<dbReference type="AlphaFoldDB" id="A0A9W4T0X1"/>
<dbReference type="InterPro" id="IPR009548">
    <property type="entry name" value="Prkrip1"/>
</dbReference>
<dbReference type="PANTHER" id="PTHR13507">
    <property type="entry name" value="PRKR-INTERACTING PROTEIN 1"/>
    <property type="match status" value="1"/>
</dbReference>
<proteinExistence type="predicted"/>
<feature type="compositionally biased region" description="Basic and acidic residues" evidence="1">
    <location>
        <begin position="61"/>
        <end position="74"/>
    </location>
</feature>
<dbReference type="PANTHER" id="PTHR13507:SF0">
    <property type="entry name" value="PRKR-INTERACTING PROTEIN 1"/>
    <property type="match status" value="1"/>
</dbReference>
<feature type="region of interest" description="Disordered" evidence="1">
    <location>
        <begin position="105"/>
        <end position="193"/>
    </location>
</feature>
<protein>
    <submittedName>
        <fullName evidence="2">3345_t:CDS:1</fullName>
    </submittedName>
</protein>
<sequence length="193" mass="22440">MSAKEPVQKTNHSPNDSEHSDSEEGIKHRTHRYNLTPVEIQRLQLEKLLRKVDKPVNIPEMVDKPKLKPPKDIVRNVQGSSAGAGSGEFHVYRAHRRREYTRLKIMEEETKKEEERQDFEEKVAVVKAQEEEKTAKKRAKRQKKKQIKKQNIKKAKTKQEDKDKQTDTNDDNKDLSTELRNASSNSDTEGNNE</sequence>
<evidence type="ECO:0000256" key="1">
    <source>
        <dbReference type="SAM" id="MobiDB-lite"/>
    </source>
</evidence>
<feature type="compositionally biased region" description="Basic and acidic residues" evidence="1">
    <location>
        <begin position="15"/>
        <end position="27"/>
    </location>
</feature>
<dbReference type="EMBL" id="CAMKVN010005363">
    <property type="protein sequence ID" value="CAI2188716.1"/>
    <property type="molecule type" value="Genomic_DNA"/>
</dbReference>
<evidence type="ECO:0000313" key="3">
    <source>
        <dbReference type="Proteomes" id="UP001153678"/>
    </source>
</evidence>
<dbReference type="GO" id="GO:0005730">
    <property type="term" value="C:nucleolus"/>
    <property type="evidence" value="ECO:0007669"/>
    <property type="project" value="TreeGrafter"/>
</dbReference>
<feature type="compositionally biased region" description="Basic and acidic residues" evidence="1">
    <location>
        <begin position="105"/>
        <end position="134"/>
    </location>
</feature>
<feature type="compositionally biased region" description="Basic residues" evidence="1">
    <location>
        <begin position="135"/>
        <end position="156"/>
    </location>
</feature>
<feature type="region of interest" description="Disordered" evidence="1">
    <location>
        <begin position="1"/>
        <end position="33"/>
    </location>
</feature>
<organism evidence="2 3">
    <name type="scientific">Funneliformis geosporum</name>
    <dbReference type="NCBI Taxonomy" id="1117311"/>
    <lineage>
        <taxon>Eukaryota</taxon>
        <taxon>Fungi</taxon>
        <taxon>Fungi incertae sedis</taxon>
        <taxon>Mucoromycota</taxon>
        <taxon>Glomeromycotina</taxon>
        <taxon>Glomeromycetes</taxon>
        <taxon>Glomerales</taxon>
        <taxon>Glomeraceae</taxon>
        <taxon>Funneliformis</taxon>
    </lineage>
</organism>
<gene>
    <name evidence="2" type="ORF">FWILDA_LOCUS13719</name>
</gene>
<feature type="region of interest" description="Disordered" evidence="1">
    <location>
        <begin position="60"/>
        <end position="88"/>
    </location>
</feature>
<feature type="compositionally biased region" description="Basic and acidic residues" evidence="1">
    <location>
        <begin position="157"/>
        <end position="177"/>
    </location>
</feature>
<dbReference type="OrthoDB" id="10067079at2759"/>
<dbReference type="GO" id="GO:0003725">
    <property type="term" value="F:double-stranded RNA binding"/>
    <property type="evidence" value="ECO:0007669"/>
    <property type="project" value="InterPro"/>
</dbReference>
<dbReference type="Proteomes" id="UP001153678">
    <property type="component" value="Unassembled WGS sequence"/>
</dbReference>